<organism evidence="1 2">
    <name type="scientific">Paraburkholderia bryophila</name>
    <dbReference type="NCBI Taxonomy" id="420952"/>
    <lineage>
        <taxon>Bacteria</taxon>
        <taxon>Pseudomonadati</taxon>
        <taxon>Pseudomonadota</taxon>
        <taxon>Betaproteobacteria</taxon>
        <taxon>Burkholderiales</taxon>
        <taxon>Burkholderiaceae</taxon>
        <taxon>Paraburkholderia</taxon>
    </lineage>
</organism>
<protein>
    <submittedName>
        <fullName evidence="1">Uncharacterized protein</fullName>
    </submittedName>
</protein>
<name>A0A7Y9WBL3_9BURK</name>
<sequence length="56" mass="5713">MGPTFNEAAPNPVFPRIGALLAGAVSLLLPSAPAQHTVSSFAGIVVDRTVKNIRAA</sequence>
<evidence type="ECO:0000313" key="1">
    <source>
        <dbReference type="EMBL" id="NYH17834.1"/>
    </source>
</evidence>
<evidence type="ECO:0000313" key="2">
    <source>
        <dbReference type="Proteomes" id="UP000572540"/>
    </source>
</evidence>
<dbReference type="EMBL" id="JACCAU010000001">
    <property type="protein sequence ID" value="NYH17834.1"/>
    <property type="molecule type" value="Genomic_DNA"/>
</dbReference>
<accession>A0A7Y9WBL3</accession>
<proteinExistence type="predicted"/>
<gene>
    <name evidence="1" type="ORF">GGD41_005062</name>
</gene>
<reference evidence="1 2" key="1">
    <citation type="submission" date="2020-07" db="EMBL/GenBank/DDBJ databases">
        <title>Exploring microbial biodiversity for novel pathways involved in the catabolism of aromatic compounds derived from lignin.</title>
        <authorList>
            <person name="Elkins J."/>
        </authorList>
    </citation>
    <scope>NUCLEOTIDE SEQUENCE [LARGE SCALE GENOMIC DNA]</scope>
    <source>
        <strain evidence="1 2">H2C3B</strain>
    </source>
</reference>
<dbReference type="Proteomes" id="UP000572540">
    <property type="component" value="Unassembled WGS sequence"/>
</dbReference>
<dbReference type="AlphaFoldDB" id="A0A7Y9WBL3"/>
<comment type="caution">
    <text evidence="1">The sequence shown here is derived from an EMBL/GenBank/DDBJ whole genome shotgun (WGS) entry which is preliminary data.</text>
</comment>